<protein>
    <submittedName>
        <fullName evidence="3">DUF4395 domain-containing protein</fullName>
    </submittedName>
</protein>
<dbReference type="RefSeq" id="WP_146922111.1">
    <property type="nucleotide sequence ID" value="NZ_CP042430.1"/>
</dbReference>
<dbReference type="InterPro" id="IPR025508">
    <property type="entry name" value="DUF4395"/>
</dbReference>
<gene>
    <name evidence="3" type="ORF">FSW04_20670</name>
</gene>
<evidence type="ECO:0000313" key="3">
    <source>
        <dbReference type="EMBL" id="QEC49746.1"/>
    </source>
</evidence>
<feature type="transmembrane region" description="Helical" evidence="1">
    <location>
        <begin position="109"/>
        <end position="133"/>
    </location>
</feature>
<keyword evidence="1" id="KW-0472">Membrane</keyword>
<name>A0A5B8U9C6_9ACTN</name>
<feature type="domain" description="DUF4395" evidence="2">
    <location>
        <begin position="8"/>
        <end position="138"/>
    </location>
</feature>
<sequence length="165" mass="17059">MLTFPNPVNEVSARVVAGCVAVLSLATILSGQTWFAAVIAAGFIARVLTGPTLSPLGQLATRVITPRLGLPEKLVAGPPKRFAQGMGAVISSTAAVLTLGFGLDMEADVVLSLIVVAATLESAFAVCIGCMVFSRLMRAGIIPPEVCESCNDIWTRVPQPAAGPR</sequence>
<feature type="transmembrane region" description="Helical" evidence="1">
    <location>
        <begin position="82"/>
        <end position="103"/>
    </location>
</feature>
<feature type="transmembrane region" description="Helical" evidence="1">
    <location>
        <begin position="15"/>
        <end position="44"/>
    </location>
</feature>
<dbReference type="EMBL" id="CP042430">
    <property type="protein sequence ID" value="QEC49746.1"/>
    <property type="molecule type" value="Genomic_DNA"/>
</dbReference>
<dbReference type="Pfam" id="PF14340">
    <property type="entry name" value="DUF4395"/>
    <property type="match status" value="1"/>
</dbReference>
<keyword evidence="4" id="KW-1185">Reference proteome</keyword>
<evidence type="ECO:0000313" key="4">
    <source>
        <dbReference type="Proteomes" id="UP000321805"/>
    </source>
</evidence>
<dbReference type="Proteomes" id="UP000321805">
    <property type="component" value="Chromosome"/>
</dbReference>
<evidence type="ECO:0000259" key="2">
    <source>
        <dbReference type="Pfam" id="PF14340"/>
    </source>
</evidence>
<organism evidence="3 4">
    <name type="scientific">Baekduia soli</name>
    <dbReference type="NCBI Taxonomy" id="496014"/>
    <lineage>
        <taxon>Bacteria</taxon>
        <taxon>Bacillati</taxon>
        <taxon>Actinomycetota</taxon>
        <taxon>Thermoleophilia</taxon>
        <taxon>Solirubrobacterales</taxon>
        <taxon>Baekduiaceae</taxon>
        <taxon>Baekduia</taxon>
    </lineage>
</organism>
<dbReference type="OrthoDB" id="345402at2"/>
<dbReference type="KEGG" id="bsol:FSW04_20670"/>
<dbReference type="AlphaFoldDB" id="A0A5B8U9C6"/>
<reference evidence="3 4" key="1">
    <citation type="journal article" date="2018" name="J. Microbiol.">
        <title>Baekduia soli gen. nov., sp. nov., a novel bacterium isolated from the soil of Baekdu Mountain and proposal of a novel family name, Baekduiaceae fam. nov.</title>
        <authorList>
            <person name="An D.S."/>
            <person name="Siddiqi M.Z."/>
            <person name="Kim K.H."/>
            <person name="Yu H.S."/>
            <person name="Im W.T."/>
        </authorList>
    </citation>
    <scope>NUCLEOTIDE SEQUENCE [LARGE SCALE GENOMIC DNA]</scope>
    <source>
        <strain evidence="3 4">BR7-21</strain>
    </source>
</reference>
<evidence type="ECO:0000256" key="1">
    <source>
        <dbReference type="SAM" id="Phobius"/>
    </source>
</evidence>
<keyword evidence="1" id="KW-1133">Transmembrane helix</keyword>
<proteinExistence type="predicted"/>
<keyword evidence="1" id="KW-0812">Transmembrane</keyword>
<accession>A0A5B8U9C6</accession>